<gene>
    <name evidence="4" type="ORF">CRV07_00980</name>
</gene>
<protein>
    <submittedName>
        <fullName evidence="4">Uncharacterized protein</fullName>
    </submittedName>
</protein>
<proteinExistence type="predicted"/>
<dbReference type="AlphaFoldDB" id="A0A4V1M0X8"/>
<dbReference type="SUPFAM" id="SSF48403">
    <property type="entry name" value="Ankyrin repeat"/>
    <property type="match status" value="1"/>
</dbReference>
<organism evidence="4 5">
    <name type="scientific">Halarcobacter ebronensis</name>
    <dbReference type="NCBI Taxonomy" id="1462615"/>
    <lineage>
        <taxon>Bacteria</taxon>
        <taxon>Pseudomonadati</taxon>
        <taxon>Campylobacterota</taxon>
        <taxon>Epsilonproteobacteria</taxon>
        <taxon>Campylobacterales</taxon>
        <taxon>Arcobacteraceae</taxon>
        <taxon>Halarcobacter</taxon>
    </lineage>
</organism>
<feature type="repeat" description="ANK" evidence="3">
    <location>
        <begin position="93"/>
        <end position="125"/>
    </location>
</feature>
<keyword evidence="5" id="KW-1185">Reference proteome</keyword>
<dbReference type="SMART" id="SM00248">
    <property type="entry name" value="ANK"/>
    <property type="match status" value="3"/>
</dbReference>
<evidence type="ECO:0000313" key="5">
    <source>
        <dbReference type="Proteomes" id="UP000289758"/>
    </source>
</evidence>
<dbReference type="PANTHER" id="PTHR24173:SF74">
    <property type="entry name" value="ANKYRIN REPEAT DOMAIN-CONTAINING PROTEIN 16"/>
    <property type="match status" value="1"/>
</dbReference>
<feature type="repeat" description="ANK" evidence="3">
    <location>
        <begin position="27"/>
        <end position="59"/>
    </location>
</feature>
<name>A0A4V1M0X8_9BACT</name>
<dbReference type="PANTHER" id="PTHR24173">
    <property type="entry name" value="ANKYRIN REPEAT CONTAINING"/>
    <property type="match status" value="1"/>
</dbReference>
<keyword evidence="2 3" id="KW-0040">ANK repeat</keyword>
<dbReference type="Gene3D" id="1.25.40.20">
    <property type="entry name" value="Ankyrin repeat-containing domain"/>
    <property type="match status" value="1"/>
</dbReference>
<evidence type="ECO:0000313" key="4">
    <source>
        <dbReference type="EMBL" id="RXK08700.1"/>
    </source>
</evidence>
<dbReference type="InterPro" id="IPR002110">
    <property type="entry name" value="Ankyrin_rpt"/>
</dbReference>
<dbReference type="OrthoDB" id="9811849at2"/>
<keyword evidence="1" id="KW-0677">Repeat</keyword>
<accession>A0A4V1M0X8</accession>
<evidence type="ECO:0000256" key="1">
    <source>
        <dbReference type="ARBA" id="ARBA00022737"/>
    </source>
</evidence>
<dbReference type="Pfam" id="PF12796">
    <property type="entry name" value="Ank_2"/>
    <property type="match status" value="1"/>
</dbReference>
<dbReference type="PRINTS" id="PR01415">
    <property type="entry name" value="ANKYRIN"/>
</dbReference>
<dbReference type="PROSITE" id="PS50297">
    <property type="entry name" value="ANK_REP_REGION"/>
    <property type="match status" value="2"/>
</dbReference>
<comment type="caution">
    <text evidence="4">The sequence shown here is derived from an EMBL/GenBank/DDBJ whole genome shotgun (WGS) entry which is preliminary data.</text>
</comment>
<dbReference type="EMBL" id="PDKK01000001">
    <property type="protein sequence ID" value="RXK08700.1"/>
    <property type="molecule type" value="Genomic_DNA"/>
</dbReference>
<evidence type="ECO:0000256" key="3">
    <source>
        <dbReference type="PROSITE-ProRule" id="PRU00023"/>
    </source>
</evidence>
<reference evidence="4 5" key="1">
    <citation type="submission" date="2017-10" db="EMBL/GenBank/DDBJ databases">
        <title>Genomics of the genus Arcobacter.</title>
        <authorList>
            <person name="Perez-Cataluna A."/>
            <person name="Figueras M.J."/>
        </authorList>
    </citation>
    <scope>NUCLEOTIDE SEQUENCE [LARGE SCALE GENOMIC DNA]</scope>
    <source>
        <strain evidence="4 5">CECT 8441</strain>
    </source>
</reference>
<sequence>MSFSDNLKEWLRNNEYDINDLNKQGKHGNSAVMKAAREGNIEIVKALIGNGVNLDLKNVDGNSALWNACFASSYDCFYALIDAQIDVNSKNDNAVTALMYCASAGKEDFVKLLLENGADVSLENLDGFKAIDLAVTPKIYKMLKSATVPTKN</sequence>
<evidence type="ECO:0000256" key="2">
    <source>
        <dbReference type="ARBA" id="ARBA00023043"/>
    </source>
</evidence>
<dbReference type="Pfam" id="PF00023">
    <property type="entry name" value="Ank"/>
    <property type="match status" value="1"/>
</dbReference>
<dbReference type="InterPro" id="IPR036770">
    <property type="entry name" value="Ankyrin_rpt-contain_sf"/>
</dbReference>
<dbReference type="PROSITE" id="PS50088">
    <property type="entry name" value="ANK_REPEAT"/>
    <property type="match status" value="2"/>
</dbReference>
<dbReference type="Proteomes" id="UP000289758">
    <property type="component" value="Unassembled WGS sequence"/>
</dbReference>